<dbReference type="SUPFAM" id="SSF48498">
    <property type="entry name" value="Tetracyclin repressor-like, C-terminal domain"/>
    <property type="match status" value="1"/>
</dbReference>
<evidence type="ECO:0000259" key="5">
    <source>
        <dbReference type="PROSITE" id="PS50977"/>
    </source>
</evidence>
<reference evidence="7" key="1">
    <citation type="submission" date="2018-11" db="EMBL/GenBank/DDBJ databases">
        <title>Chitinophaga lutea sp.nov., isolate from arsenic contaminated soil.</title>
        <authorList>
            <person name="Zong Y."/>
        </authorList>
    </citation>
    <scope>NUCLEOTIDE SEQUENCE [LARGE SCALE GENOMIC DNA]</scope>
    <source>
        <strain evidence="7">YLT18</strain>
    </source>
</reference>
<dbReference type="OrthoDB" id="9795242at2"/>
<dbReference type="AlphaFoldDB" id="A0A3N4MBD6"/>
<dbReference type="PANTHER" id="PTHR47506">
    <property type="entry name" value="TRANSCRIPTIONAL REGULATORY PROTEIN"/>
    <property type="match status" value="1"/>
</dbReference>
<keyword evidence="1" id="KW-0805">Transcription regulation</keyword>
<keyword evidence="7" id="KW-1185">Reference proteome</keyword>
<accession>A0A3N4MBD6</accession>
<dbReference type="InterPro" id="IPR023772">
    <property type="entry name" value="DNA-bd_HTH_TetR-type_CS"/>
</dbReference>
<dbReference type="PRINTS" id="PR00455">
    <property type="entry name" value="HTHTETR"/>
</dbReference>
<dbReference type="EMBL" id="RMBX01000005">
    <property type="protein sequence ID" value="RPD41144.1"/>
    <property type="molecule type" value="Genomic_DNA"/>
</dbReference>
<protein>
    <submittedName>
        <fullName evidence="6">TetR/AcrR family transcriptional regulator</fullName>
    </submittedName>
</protein>
<dbReference type="RefSeq" id="WP_120516553.1">
    <property type="nucleotide sequence ID" value="NZ_QXZY01000006.1"/>
</dbReference>
<evidence type="ECO:0000256" key="2">
    <source>
        <dbReference type="ARBA" id="ARBA00023125"/>
    </source>
</evidence>
<comment type="caution">
    <text evidence="6">The sequence shown here is derived from an EMBL/GenBank/DDBJ whole genome shotgun (WGS) entry which is preliminary data.</text>
</comment>
<dbReference type="Pfam" id="PF16925">
    <property type="entry name" value="TetR_C_13"/>
    <property type="match status" value="1"/>
</dbReference>
<dbReference type="GO" id="GO:0003677">
    <property type="term" value="F:DNA binding"/>
    <property type="evidence" value="ECO:0007669"/>
    <property type="project" value="UniProtKB-UniRule"/>
</dbReference>
<feature type="DNA-binding region" description="H-T-H motif" evidence="4">
    <location>
        <begin position="30"/>
        <end position="49"/>
    </location>
</feature>
<dbReference type="Pfam" id="PF00440">
    <property type="entry name" value="TetR_N"/>
    <property type="match status" value="1"/>
</dbReference>
<dbReference type="InterPro" id="IPR036271">
    <property type="entry name" value="Tet_transcr_reg_TetR-rel_C_sf"/>
</dbReference>
<dbReference type="InterPro" id="IPR011075">
    <property type="entry name" value="TetR_C"/>
</dbReference>
<keyword evidence="2 4" id="KW-0238">DNA-binding</keyword>
<name>A0A3N4MBD6_9BACT</name>
<dbReference type="InterPro" id="IPR009057">
    <property type="entry name" value="Homeodomain-like_sf"/>
</dbReference>
<dbReference type="Gene3D" id="1.10.357.10">
    <property type="entry name" value="Tetracycline Repressor, domain 2"/>
    <property type="match status" value="1"/>
</dbReference>
<dbReference type="PANTHER" id="PTHR47506:SF10">
    <property type="entry name" value="TRANSCRIPTIONAL REGULATORY PROTEIN"/>
    <property type="match status" value="1"/>
</dbReference>
<feature type="domain" description="HTH tetR-type" evidence="5">
    <location>
        <begin position="7"/>
        <end position="67"/>
    </location>
</feature>
<dbReference type="PROSITE" id="PS50977">
    <property type="entry name" value="HTH_TETR_2"/>
    <property type="match status" value="1"/>
</dbReference>
<dbReference type="PROSITE" id="PS01081">
    <property type="entry name" value="HTH_TETR_1"/>
    <property type="match status" value="1"/>
</dbReference>
<evidence type="ECO:0000256" key="4">
    <source>
        <dbReference type="PROSITE-ProRule" id="PRU00335"/>
    </source>
</evidence>
<evidence type="ECO:0000313" key="6">
    <source>
        <dbReference type="EMBL" id="RPD41144.1"/>
    </source>
</evidence>
<dbReference type="Proteomes" id="UP000279089">
    <property type="component" value="Unassembled WGS sequence"/>
</dbReference>
<keyword evidence="3" id="KW-0804">Transcription</keyword>
<dbReference type="InterPro" id="IPR001647">
    <property type="entry name" value="HTH_TetR"/>
</dbReference>
<gene>
    <name evidence="6" type="ORF">EG028_10685</name>
</gene>
<sequence length="195" mass="22331">MAGRNREFDEDKALAAATEVFWTKGYESASMEDLLQAMDLNKGSMYNAFGSKRELFIQVIDHFFRKEGVLIRALFEQHKNPIKAFKEIFRQVTQPADMKAHTKGCFLVNTLGEMSGMDEELAALARHKLLDVETIYLHYIKKGVKEGYITNEASPETLAKYLVNMWNGMSISRRMYGRKELEKLVELQLGVLQPA</sequence>
<proteinExistence type="predicted"/>
<evidence type="ECO:0000313" key="7">
    <source>
        <dbReference type="Proteomes" id="UP000279089"/>
    </source>
</evidence>
<dbReference type="SUPFAM" id="SSF46689">
    <property type="entry name" value="Homeodomain-like"/>
    <property type="match status" value="1"/>
</dbReference>
<evidence type="ECO:0000256" key="1">
    <source>
        <dbReference type="ARBA" id="ARBA00023015"/>
    </source>
</evidence>
<organism evidence="6 7">
    <name type="scientific">Chitinophaga barathri</name>
    <dbReference type="NCBI Taxonomy" id="1647451"/>
    <lineage>
        <taxon>Bacteria</taxon>
        <taxon>Pseudomonadati</taxon>
        <taxon>Bacteroidota</taxon>
        <taxon>Chitinophagia</taxon>
        <taxon>Chitinophagales</taxon>
        <taxon>Chitinophagaceae</taxon>
        <taxon>Chitinophaga</taxon>
    </lineage>
</organism>
<dbReference type="Gene3D" id="1.10.10.60">
    <property type="entry name" value="Homeodomain-like"/>
    <property type="match status" value="1"/>
</dbReference>
<evidence type="ECO:0000256" key="3">
    <source>
        <dbReference type="ARBA" id="ARBA00023163"/>
    </source>
</evidence>